<dbReference type="Proteomes" id="UP000184510">
    <property type="component" value="Unassembled WGS sequence"/>
</dbReference>
<dbReference type="AlphaFoldDB" id="A0A1M6PWM4"/>
<dbReference type="InterPro" id="IPR051130">
    <property type="entry name" value="Mito_struct-func_regulator"/>
</dbReference>
<dbReference type="InterPro" id="IPR004147">
    <property type="entry name" value="ABC1_dom"/>
</dbReference>
<dbReference type="InParanoid" id="A0A1M6PWM4"/>
<proteinExistence type="predicted"/>
<evidence type="ECO:0000259" key="1">
    <source>
        <dbReference type="Pfam" id="PF03109"/>
    </source>
</evidence>
<accession>A0A1M6PWM4</accession>
<dbReference type="PANTHER" id="PTHR43173:SF19">
    <property type="entry name" value="AARF DOMAIN-CONTAINING PROTEIN KINASE 1"/>
    <property type="match status" value="1"/>
</dbReference>
<reference evidence="2 3" key="1">
    <citation type="submission" date="2016-11" db="EMBL/GenBank/DDBJ databases">
        <authorList>
            <person name="Jaros S."/>
            <person name="Januszkiewicz K."/>
            <person name="Wedrychowicz H."/>
        </authorList>
    </citation>
    <scope>NUCLEOTIDE SEQUENCE [LARGE SCALE GENOMIC DNA]</scope>
    <source>
        <strain evidence="2 3">DSM 18772</strain>
    </source>
</reference>
<keyword evidence="3" id="KW-1185">Reference proteome</keyword>
<dbReference type="InterPro" id="IPR011009">
    <property type="entry name" value="Kinase-like_dom_sf"/>
</dbReference>
<organism evidence="2 3">
    <name type="scientific">Rubritalea squalenifaciens DSM 18772</name>
    <dbReference type="NCBI Taxonomy" id="1123071"/>
    <lineage>
        <taxon>Bacteria</taxon>
        <taxon>Pseudomonadati</taxon>
        <taxon>Verrucomicrobiota</taxon>
        <taxon>Verrucomicrobiia</taxon>
        <taxon>Verrucomicrobiales</taxon>
        <taxon>Rubritaleaceae</taxon>
        <taxon>Rubritalea</taxon>
    </lineage>
</organism>
<sequence length="443" mass="50465">MKEPQDQREQTSIPKHKIGRAASLAGAGVRVGVNYLKYYGKKKLTGKDEKDRFHELTAAETYSTFSKLKGGPLKLAQMLSMDRNLIPEQYVDEFSKAQYSAPPLSFPLVVNTFVKDVGKKPGELFDAFTHKAVAGASIGQVHRAEKDGKSYAVKVQYPGVADSLKSDLAIVKPIAMKLFQLDAKAIEPYLKEVEARLLEETDYELELRRSVELAKSSEELPGTRFPAYFPELSSKRILSMEWVEGYLLDVYANSTASQEEKTRIAQTLWDFYHHQIHGLRLFHADPHPGNFKVHEGELWVLDFGCVKELSNEFYRTYFQLLNPDVFRDEEKLKPVLYEVGLLLKSDSPHEVRKLMQVFQESIELLARPFVHGQFDFGDEAYFKELADFGERTRKDEELQQLNTSRGNADALYLNRTYFGLYNLVGSLGATVKTRMPDFSVFTA</sequence>
<dbReference type="CDD" id="cd13970">
    <property type="entry name" value="ABC1_ADCK3"/>
    <property type="match status" value="1"/>
</dbReference>
<dbReference type="RefSeq" id="WP_143184863.1">
    <property type="nucleotide sequence ID" value="NZ_FQYR01000005.1"/>
</dbReference>
<dbReference type="OrthoDB" id="9795390at2"/>
<protein>
    <submittedName>
        <fullName evidence="2">ABC1 family protein</fullName>
    </submittedName>
</protein>
<feature type="domain" description="ABC1 atypical kinase-like" evidence="1">
    <location>
        <begin position="98"/>
        <end position="333"/>
    </location>
</feature>
<dbReference type="SUPFAM" id="SSF56112">
    <property type="entry name" value="Protein kinase-like (PK-like)"/>
    <property type="match status" value="1"/>
</dbReference>
<dbReference type="Pfam" id="PF03109">
    <property type="entry name" value="ABC1"/>
    <property type="match status" value="1"/>
</dbReference>
<evidence type="ECO:0000313" key="3">
    <source>
        <dbReference type="Proteomes" id="UP000184510"/>
    </source>
</evidence>
<dbReference type="PANTHER" id="PTHR43173">
    <property type="entry name" value="ABC1 FAMILY PROTEIN"/>
    <property type="match status" value="1"/>
</dbReference>
<name>A0A1M6PWM4_9BACT</name>
<dbReference type="EMBL" id="FQYR01000005">
    <property type="protein sequence ID" value="SHK12384.1"/>
    <property type="molecule type" value="Genomic_DNA"/>
</dbReference>
<dbReference type="InterPro" id="IPR034646">
    <property type="entry name" value="ADCK3_dom"/>
</dbReference>
<evidence type="ECO:0000313" key="2">
    <source>
        <dbReference type="EMBL" id="SHK12384.1"/>
    </source>
</evidence>
<dbReference type="STRING" id="1123071.SAMN02745181_3326"/>
<gene>
    <name evidence="2" type="ORF">SAMN02745181_3326</name>
</gene>